<reference evidence="1 2" key="1">
    <citation type="submission" date="2018-06" db="EMBL/GenBank/DDBJ databases">
        <title>WGS assembly of Brassica rapa FPsc.</title>
        <authorList>
            <person name="Bowman J."/>
            <person name="Kohchi T."/>
            <person name="Yamato K."/>
            <person name="Jenkins J."/>
            <person name="Shu S."/>
            <person name="Ishizaki K."/>
            <person name="Yamaoka S."/>
            <person name="Nishihama R."/>
            <person name="Nakamura Y."/>
            <person name="Berger F."/>
            <person name="Adam C."/>
            <person name="Aki S."/>
            <person name="Althoff F."/>
            <person name="Araki T."/>
            <person name="Arteaga-Vazquez M."/>
            <person name="Balasubrmanian S."/>
            <person name="Bauer D."/>
            <person name="Boehm C."/>
            <person name="Briginshaw L."/>
            <person name="Caballero-Perez J."/>
            <person name="Catarino B."/>
            <person name="Chen F."/>
            <person name="Chiyoda S."/>
            <person name="Chovatia M."/>
            <person name="Davies K."/>
            <person name="Delmans M."/>
            <person name="Demura T."/>
            <person name="Dierschke T."/>
            <person name="Dolan L."/>
            <person name="Dorantes-Acosta A."/>
            <person name="Eklund D."/>
            <person name="Florent S."/>
            <person name="Flores-Sandoval E."/>
            <person name="Fujiyama A."/>
            <person name="Fukuzawa H."/>
            <person name="Galik B."/>
            <person name="Grimanelli D."/>
            <person name="Grimwood J."/>
            <person name="Grossniklaus U."/>
            <person name="Hamada T."/>
            <person name="Haseloff J."/>
            <person name="Hetherington A."/>
            <person name="Higo A."/>
            <person name="Hirakawa Y."/>
            <person name="Hundley H."/>
            <person name="Ikeda Y."/>
            <person name="Inoue K."/>
            <person name="Inoue S."/>
            <person name="Ishida S."/>
            <person name="Jia Q."/>
            <person name="Kakita M."/>
            <person name="Kanazawa T."/>
            <person name="Kawai Y."/>
            <person name="Kawashima T."/>
            <person name="Kennedy M."/>
            <person name="Kinose K."/>
            <person name="Kinoshita T."/>
            <person name="Kohara Y."/>
            <person name="Koide E."/>
            <person name="Komatsu K."/>
            <person name="Kopischke S."/>
            <person name="Kubo M."/>
            <person name="Kyozuka J."/>
            <person name="Lagercrantz U."/>
            <person name="Lin S."/>
            <person name="Lindquist E."/>
            <person name="Lipzen A."/>
            <person name="Lu C."/>
            <person name="Luna E."/>
            <person name="Martienssen R."/>
            <person name="Minamino N."/>
            <person name="Mizutani M."/>
            <person name="Mizutani M."/>
            <person name="Mochizuki N."/>
            <person name="Monte I."/>
            <person name="Mosher R."/>
            <person name="Nagasaki H."/>
            <person name="Nakagami H."/>
            <person name="Naramoto S."/>
            <person name="Nishitani K."/>
            <person name="Ohtani M."/>
            <person name="Okamoto T."/>
            <person name="Okumura M."/>
            <person name="Phillips J."/>
            <person name="Pollak B."/>
            <person name="Reinders A."/>
            <person name="Roevekamp M."/>
            <person name="Sano R."/>
            <person name="Sawa S."/>
            <person name="Schmid M."/>
            <person name="Shirakawa M."/>
            <person name="Solano R."/>
            <person name="Spunde A."/>
            <person name="Suetsugu N."/>
            <person name="Sugano S."/>
            <person name="Sugiyama A."/>
            <person name="Sun R."/>
            <person name="Suzuki Y."/>
            <person name="Takenaka M."/>
            <person name="Takezawa D."/>
            <person name="Tomogane H."/>
            <person name="Tsuzuki M."/>
            <person name="Ueda T."/>
            <person name="Umeda M."/>
            <person name="Ward J."/>
            <person name="Watanabe Y."/>
            <person name="Yazaki K."/>
            <person name="Yokoyama R."/>
            <person name="Yoshitake Y."/>
            <person name="Yotsui I."/>
            <person name="Zachgo S."/>
            <person name="Schmutz J."/>
        </authorList>
    </citation>
    <scope>NUCLEOTIDE SEQUENCE [LARGE SCALE GENOMIC DNA]</scope>
    <source>
        <strain evidence="2">cv. B-3</strain>
    </source>
</reference>
<dbReference type="EMBL" id="CM010633">
    <property type="protein sequence ID" value="RID60303.1"/>
    <property type="molecule type" value="Genomic_DNA"/>
</dbReference>
<evidence type="ECO:0000313" key="2">
    <source>
        <dbReference type="Proteomes" id="UP000264353"/>
    </source>
</evidence>
<dbReference type="AlphaFoldDB" id="A0A397ZDE5"/>
<accession>A0A397ZDE5</accession>
<dbReference type="InterPro" id="IPR050648">
    <property type="entry name" value="F-box_LRR-repeat"/>
</dbReference>
<proteinExistence type="predicted"/>
<dbReference type="Gene3D" id="3.80.10.10">
    <property type="entry name" value="Ribonuclease Inhibitor"/>
    <property type="match status" value="1"/>
</dbReference>
<dbReference type="PANTHER" id="PTHR13382:SF15">
    <property type="entry name" value="F-BOX DOMAIN-CONTAINING PROTEIN"/>
    <property type="match status" value="1"/>
</dbReference>
<dbReference type="SUPFAM" id="SSF52047">
    <property type="entry name" value="RNI-like"/>
    <property type="match status" value="1"/>
</dbReference>
<dbReference type="Proteomes" id="UP000264353">
    <property type="component" value="Chromosome A6"/>
</dbReference>
<sequence length="288" mass="32105">MRTEEKEQWRSESVHKMLMVLLPYLHSLFELLSLSRVSPALRNAIRDQTVLWTKVVVDPPLSSRLTDDILWDFTSRSAGKLNTLILRKCSRVTSKGLWRVVDANPLIKKLIVTGCTELVPEGIIACVESLAKNNHKLETLHINGVPGFTKDHLSALSTYLPQEGAIDLEVCPKCDQVRMIPPCSRESCKREGRNERECRGCWYCVPRCMECAVCLGPDTDVEEVGCGGDVLCLDCCQTLPKCSFCNKPYCTGHSSLRQDNTTTDAAMFACQSCDYRTGANASDPIVLD</sequence>
<name>A0A397ZDE5_BRACM</name>
<dbReference type="InterPro" id="IPR032675">
    <property type="entry name" value="LRR_dom_sf"/>
</dbReference>
<dbReference type="PANTHER" id="PTHR13382">
    <property type="entry name" value="MITOCHONDRIAL ATP SYNTHASE COUPLING FACTOR B"/>
    <property type="match status" value="1"/>
</dbReference>
<gene>
    <name evidence="1" type="ORF">BRARA_F03467</name>
</gene>
<protein>
    <recommendedName>
        <fullName evidence="3">F-box domain-containing protein</fullName>
    </recommendedName>
</protein>
<evidence type="ECO:0000313" key="1">
    <source>
        <dbReference type="EMBL" id="RID60303.1"/>
    </source>
</evidence>
<organism evidence="1 2">
    <name type="scientific">Brassica campestris</name>
    <name type="common">Field mustard</name>
    <dbReference type="NCBI Taxonomy" id="3711"/>
    <lineage>
        <taxon>Eukaryota</taxon>
        <taxon>Viridiplantae</taxon>
        <taxon>Streptophyta</taxon>
        <taxon>Embryophyta</taxon>
        <taxon>Tracheophyta</taxon>
        <taxon>Spermatophyta</taxon>
        <taxon>Magnoliopsida</taxon>
        <taxon>eudicotyledons</taxon>
        <taxon>Gunneridae</taxon>
        <taxon>Pentapetalae</taxon>
        <taxon>rosids</taxon>
        <taxon>malvids</taxon>
        <taxon>Brassicales</taxon>
        <taxon>Brassicaceae</taxon>
        <taxon>Brassiceae</taxon>
        <taxon>Brassica</taxon>
    </lineage>
</organism>
<evidence type="ECO:0008006" key="3">
    <source>
        <dbReference type="Google" id="ProtNLM"/>
    </source>
</evidence>